<keyword evidence="4" id="KW-1185">Reference proteome</keyword>
<evidence type="ECO:0000256" key="2">
    <source>
        <dbReference type="SAM" id="SignalP"/>
    </source>
</evidence>
<proteinExistence type="predicted"/>
<comment type="caution">
    <text evidence="3">The sequence shown here is derived from an EMBL/GenBank/DDBJ whole genome shotgun (WGS) entry which is preliminary data.</text>
</comment>
<organism evidence="3 4">
    <name type="scientific">Paenibacillus nasutitermitis</name>
    <dbReference type="NCBI Taxonomy" id="1652958"/>
    <lineage>
        <taxon>Bacteria</taxon>
        <taxon>Bacillati</taxon>
        <taxon>Bacillota</taxon>
        <taxon>Bacilli</taxon>
        <taxon>Bacillales</taxon>
        <taxon>Paenibacillaceae</taxon>
        <taxon>Paenibacillus</taxon>
    </lineage>
</organism>
<protein>
    <submittedName>
        <fullName evidence="3">Uncharacterized protein</fullName>
    </submittedName>
</protein>
<evidence type="ECO:0000313" key="3">
    <source>
        <dbReference type="EMBL" id="GGD51153.1"/>
    </source>
</evidence>
<evidence type="ECO:0000313" key="4">
    <source>
        <dbReference type="Proteomes" id="UP000612456"/>
    </source>
</evidence>
<feature type="region of interest" description="Disordered" evidence="1">
    <location>
        <begin position="566"/>
        <end position="593"/>
    </location>
</feature>
<keyword evidence="2" id="KW-0732">Signal</keyword>
<sequence>MKKKWLNLPIAALMLAAIVVPQFSLAADDEEAARQLPPTAISIAGKVKDPVDLVQGLVPVETPLVKAQPGSQSQNLAPGSTLGQDFLAVTPFTSVGLTTPGSGSGASGFTFKLYKDGPSGTLLFSGQVSNAVDGVNRILVPAQEEGRYYAEITDPTGNVGWLTQNVSYMLGSAYDNGQLLVDKERVLSIFRDAPAVLGQTFSTDGSYNQLIFSLPAKAIENAKVKASIYYGGRGGQLISSTPLVFDKKEARLQTGTMPAGTYYIELVNEGAVPVTFGYGKEAYAGGDAYLNGSIVQGKDLALSYMTVNGNQLTKWDTKSDTWAATDALGRTVSTSEQVGPPRKDKFVGLFYFLWLGYHDTRGPFNITEILAQDPNAMNDKNSPLWGPLHDFHYWAEPLFGYYRSDDEYVIRKHAQMLSDADVDTIIFDVTNQFTYKENYMTLLRVFTEIRNEGGRTPQVAFLTPFGDPSKVVKELYNDLYGKGLYSDLWFQWEGKPLILADPALVGAEQSSFFTFRKPQPDYFVGPTGPNQWGWLEDAPQHVFLDSDGNKEQMVVGVAQNAVNGKLGSLSDPGAQGRSYHNESQPAEPYPTASGLNAAEQWERALAEDPEFIFITGWNEWIAMRFDEFNNVKAPVSFVDQFTQEFSRDIEPMKGGHADSFYYQMADYIRKFKGAQTLEPASKKQKIKIDGNFNDWKHVSPEYKDDIGDTAHRNHPGTANAGVYTNTTGRNDIILSKMARDNDNVYFYVQTHDPITPYTDTSWMNLFINTDGNGTNGWNGYDVLVNASVVNNHQTTIRKTSGAWNWQNDGNAEYKVNGNEMEIAIPRAKLGLTSRDTFELEFKWVDNRQKDDDIVEFTVSGDSAPNDRFNYRYKVEQR</sequence>
<dbReference type="Gene3D" id="3.20.20.80">
    <property type="entry name" value="Glycosidases"/>
    <property type="match status" value="1"/>
</dbReference>
<dbReference type="Proteomes" id="UP000612456">
    <property type="component" value="Unassembled WGS sequence"/>
</dbReference>
<dbReference type="AlphaFoldDB" id="A0A917DNB1"/>
<gene>
    <name evidence="3" type="ORF">GCM10010911_05880</name>
</gene>
<feature type="chain" id="PRO_5037962123" evidence="2">
    <location>
        <begin position="27"/>
        <end position="877"/>
    </location>
</feature>
<evidence type="ECO:0000256" key="1">
    <source>
        <dbReference type="SAM" id="MobiDB-lite"/>
    </source>
</evidence>
<reference evidence="3" key="1">
    <citation type="journal article" date="2014" name="Int. J. Syst. Evol. Microbiol.">
        <title>Complete genome sequence of Corynebacterium casei LMG S-19264T (=DSM 44701T), isolated from a smear-ripened cheese.</title>
        <authorList>
            <consortium name="US DOE Joint Genome Institute (JGI-PGF)"/>
            <person name="Walter F."/>
            <person name="Albersmeier A."/>
            <person name="Kalinowski J."/>
            <person name="Ruckert C."/>
        </authorList>
    </citation>
    <scope>NUCLEOTIDE SEQUENCE</scope>
    <source>
        <strain evidence="3">CGMCC 1.15178</strain>
    </source>
</reference>
<dbReference type="RefSeq" id="WP_188988947.1">
    <property type="nucleotide sequence ID" value="NZ_BMHP01000001.1"/>
</dbReference>
<reference evidence="3" key="2">
    <citation type="submission" date="2020-09" db="EMBL/GenBank/DDBJ databases">
        <authorList>
            <person name="Sun Q."/>
            <person name="Zhou Y."/>
        </authorList>
    </citation>
    <scope>NUCLEOTIDE SEQUENCE</scope>
    <source>
        <strain evidence="3">CGMCC 1.15178</strain>
    </source>
</reference>
<dbReference type="Gene3D" id="2.60.40.1190">
    <property type="match status" value="1"/>
</dbReference>
<dbReference type="SUPFAM" id="SSF49344">
    <property type="entry name" value="CBD9-like"/>
    <property type="match status" value="1"/>
</dbReference>
<accession>A0A917DNB1</accession>
<feature type="signal peptide" evidence="2">
    <location>
        <begin position="1"/>
        <end position="26"/>
    </location>
</feature>
<dbReference type="EMBL" id="BMHP01000001">
    <property type="protein sequence ID" value="GGD51153.1"/>
    <property type="molecule type" value="Genomic_DNA"/>
</dbReference>
<name>A0A917DNB1_9BACL</name>
<dbReference type="CDD" id="cd00241">
    <property type="entry name" value="DOMON_like"/>
    <property type="match status" value="1"/>
</dbReference>